<dbReference type="GO" id="GO:0004725">
    <property type="term" value="F:protein tyrosine phosphatase activity"/>
    <property type="evidence" value="ECO:0007669"/>
    <property type="project" value="InterPro"/>
</dbReference>
<evidence type="ECO:0000313" key="4">
    <source>
        <dbReference type="Proteomes" id="UP000030746"/>
    </source>
</evidence>
<dbReference type="SUPFAM" id="SSF52799">
    <property type="entry name" value="(Phosphotyrosine protein) phosphatases II"/>
    <property type="match status" value="1"/>
</dbReference>
<dbReference type="InterPro" id="IPR016130">
    <property type="entry name" value="Tyr_Pase_AS"/>
</dbReference>
<dbReference type="AlphaFoldDB" id="V4BEY4"/>
<dbReference type="InterPro" id="IPR003595">
    <property type="entry name" value="Tyr_Pase_cat"/>
</dbReference>
<dbReference type="Pfam" id="PF00102">
    <property type="entry name" value="Y_phosphatase"/>
    <property type="match status" value="1"/>
</dbReference>
<dbReference type="Proteomes" id="UP000030746">
    <property type="component" value="Unassembled WGS sequence"/>
</dbReference>
<dbReference type="OMA" id="ELMESQC"/>
<dbReference type="CTD" id="20251310"/>
<name>V4BEY4_LOTGI</name>
<keyword evidence="4" id="KW-1185">Reference proteome</keyword>
<dbReference type="PANTHER" id="PTHR19134:SF449">
    <property type="entry name" value="TYROSINE-PROTEIN PHOSPHATASE 1"/>
    <property type="match status" value="1"/>
</dbReference>
<reference evidence="3 4" key="1">
    <citation type="journal article" date="2013" name="Nature">
        <title>Insights into bilaterian evolution from three spiralian genomes.</title>
        <authorList>
            <person name="Simakov O."/>
            <person name="Marletaz F."/>
            <person name="Cho S.J."/>
            <person name="Edsinger-Gonzales E."/>
            <person name="Havlak P."/>
            <person name="Hellsten U."/>
            <person name="Kuo D.H."/>
            <person name="Larsson T."/>
            <person name="Lv J."/>
            <person name="Arendt D."/>
            <person name="Savage R."/>
            <person name="Osoegawa K."/>
            <person name="de Jong P."/>
            <person name="Grimwood J."/>
            <person name="Chapman J.A."/>
            <person name="Shapiro H."/>
            <person name="Aerts A."/>
            <person name="Otillar R.P."/>
            <person name="Terry A.Y."/>
            <person name="Boore J.L."/>
            <person name="Grigoriev I.V."/>
            <person name="Lindberg D.R."/>
            <person name="Seaver E.C."/>
            <person name="Weisblat D.A."/>
            <person name="Putnam N.H."/>
            <person name="Rokhsar D.S."/>
        </authorList>
    </citation>
    <scope>NUCLEOTIDE SEQUENCE [LARGE SCALE GENOMIC DNA]</scope>
</reference>
<dbReference type="InterPro" id="IPR000387">
    <property type="entry name" value="Tyr_Pase_dom"/>
</dbReference>
<sequence>VIKTSPCKGFEELYQALFDDFTSSYDVSHIPENRKKNRFKGYYPYDKTRVILQKLLGVPHSDYINANYMNGYDGKKFIAAQGSTAVTINDFVRMIWDMKCEKVVMVTREFEGGKTKCIRYWPEHGTETFGDIKLTLKKEKIRANYTKRYITMEKDGTTHEFCHFHYISWPDHGVPDIQDMLDFQYTVNRYIPNSTKPVLVHCSAGVGRTGTYIAIDYCLKRYNDIGKVDILECVKNLREQRKGMVQTDSQLQFIHEAIIEGIKRGDTAM</sequence>
<dbReference type="EMBL" id="KB199753">
    <property type="protein sequence ID" value="ESP04387.1"/>
    <property type="molecule type" value="Genomic_DNA"/>
</dbReference>
<dbReference type="STRING" id="225164.V4BEY4"/>
<feature type="domain" description="Tyrosine specific protein phosphatases" evidence="2">
    <location>
        <begin position="181"/>
        <end position="252"/>
    </location>
</feature>
<protein>
    <recommendedName>
        <fullName evidence="5">Protein-tyrosine-phosphatase</fullName>
    </recommendedName>
</protein>
<dbReference type="InterPro" id="IPR000242">
    <property type="entry name" value="PTP_cat"/>
</dbReference>
<dbReference type="OrthoDB" id="10253954at2759"/>
<gene>
    <name evidence="3" type="ORF">LOTGIDRAFT_55421</name>
</gene>
<evidence type="ECO:0000313" key="3">
    <source>
        <dbReference type="EMBL" id="ESP04387.1"/>
    </source>
</evidence>
<feature type="non-terminal residue" evidence="3">
    <location>
        <position position="1"/>
    </location>
</feature>
<dbReference type="PROSITE" id="PS00383">
    <property type="entry name" value="TYR_PHOSPHATASE_1"/>
    <property type="match status" value="1"/>
</dbReference>
<proteinExistence type="predicted"/>
<feature type="domain" description="Tyrosine-protein phosphatase" evidence="1">
    <location>
        <begin position="10"/>
        <end position="261"/>
    </location>
</feature>
<organism evidence="3 4">
    <name type="scientific">Lottia gigantea</name>
    <name type="common">Giant owl limpet</name>
    <dbReference type="NCBI Taxonomy" id="225164"/>
    <lineage>
        <taxon>Eukaryota</taxon>
        <taxon>Metazoa</taxon>
        <taxon>Spiralia</taxon>
        <taxon>Lophotrochozoa</taxon>
        <taxon>Mollusca</taxon>
        <taxon>Gastropoda</taxon>
        <taxon>Patellogastropoda</taxon>
        <taxon>Lottioidea</taxon>
        <taxon>Lottiidae</taxon>
        <taxon>Lottia</taxon>
    </lineage>
</organism>
<dbReference type="Gene3D" id="3.90.190.10">
    <property type="entry name" value="Protein tyrosine phosphatase superfamily"/>
    <property type="match status" value="1"/>
</dbReference>
<dbReference type="SMART" id="SM00404">
    <property type="entry name" value="PTPc_motif"/>
    <property type="match status" value="1"/>
</dbReference>
<dbReference type="GeneID" id="20251310"/>
<dbReference type="PANTHER" id="PTHR19134">
    <property type="entry name" value="RECEPTOR-TYPE TYROSINE-PROTEIN PHOSPHATASE"/>
    <property type="match status" value="1"/>
</dbReference>
<accession>V4BEY4</accession>
<evidence type="ECO:0000259" key="1">
    <source>
        <dbReference type="PROSITE" id="PS50055"/>
    </source>
</evidence>
<feature type="non-terminal residue" evidence="3">
    <location>
        <position position="269"/>
    </location>
</feature>
<dbReference type="InterPro" id="IPR050348">
    <property type="entry name" value="Protein-Tyr_Phosphatase"/>
</dbReference>
<dbReference type="HOGENOM" id="CLU_001645_9_1_1"/>
<dbReference type="KEGG" id="lgi:LOTGIDRAFT_55421"/>
<dbReference type="InterPro" id="IPR029021">
    <property type="entry name" value="Prot-tyrosine_phosphatase-like"/>
</dbReference>
<evidence type="ECO:0008006" key="5">
    <source>
        <dbReference type="Google" id="ProtNLM"/>
    </source>
</evidence>
<dbReference type="CDD" id="cd00047">
    <property type="entry name" value="PTPc"/>
    <property type="match status" value="1"/>
</dbReference>
<evidence type="ECO:0000259" key="2">
    <source>
        <dbReference type="PROSITE" id="PS50056"/>
    </source>
</evidence>
<dbReference type="PROSITE" id="PS50056">
    <property type="entry name" value="TYR_PHOSPHATASE_2"/>
    <property type="match status" value="1"/>
</dbReference>
<dbReference type="PROSITE" id="PS50055">
    <property type="entry name" value="TYR_PHOSPHATASE_PTP"/>
    <property type="match status" value="1"/>
</dbReference>
<dbReference type="RefSeq" id="XP_009044873.1">
    <property type="nucleotide sequence ID" value="XM_009046625.1"/>
</dbReference>
<dbReference type="SMART" id="SM00194">
    <property type="entry name" value="PTPc"/>
    <property type="match status" value="1"/>
</dbReference>
<dbReference type="PRINTS" id="PR00700">
    <property type="entry name" value="PRTYPHPHTASE"/>
</dbReference>